<evidence type="ECO:0000313" key="2">
    <source>
        <dbReference type="EMBL" id="MBD8045441.1"/>
    </source>
</evidence>
<protein>
    <recommendedName>
        <fullName evidence="1">Actin-like protein N-terminal domain-containing protein</fullName>
    </recommendedName>
</protein>
<dbReference type="Proteomes" id="UP000627166">
    <property type="component" value="Unassembled WGS sequence"/>
</dbReference>
<dbReference type="SUPFAM" id="SSF53067">
    <property type="entry name" value="Actin-like ATPase domain"/>
    <property type="match status" value="1"/>
</dbReference>
<gene>
    <name evidence="2" type="ORF">H9637_00010</name>
</gene>
<dbReference type="Pfam" id="PF17989">
    <property type="entry name" value="ALP_N"/>
    <property type="match status" value="1"/>
</dbReference>
<sequence>MATSSTTTKDKKIVIANDLGYSSVKANINDKELKFPSVIAQLRPQDVPAPAEINSDEAMKNYIDNFLDNMDVTVASNAVKSSGRYLIGNAAVESGLSLRQLDINDYTGKSETDLSVILTLSMIAGRRVQEAYKNGEDLSKELEANVYMATALPVSEGKRDNARDAYAQRYLSNKHVVTFHNFADPITVNITFKKVYVALEGETAQMIIASDMEGLSEGIKKDFDKNY</sequence>
<keyword evidence="3" id="KW-1185">Reference proteome</keyword>
<comment type="caution">
    <text evidence="2">The sequence shown here is derived from an EMBL/GenBank/DDBJ whole genome shotgun (WGS) entry which is preliminary data.</text>
</comment>
<evidence type="ECO:0000259" key="1">
    <source>
        <dbReference type="Pfam" id="PF17989"/>
    </source>
</evidence>
<accession>A0ABR8YMM9</accession>
<reference evidence="2 3" key="1">
    <citation type="submission" date="2020-08" db="EMBL/GenBank/DDBJ databases">
        <title>A Genomic Blueprint of the Chicken Gut Microbiome.</title>
        <authorList>
            <person name="Gilroy R."/>
            <person name="Ravi A."/>
            <person name="Getino M."/>
            <person name="Pursley I."/>
            <person name="Horton D.L."/>
            <person name="Alikhan N.-F."/>
            <person name="Baker D."/>
            <person name="Gharbi K."/>
            <person name="Hall N."/>
            <person name="Watson M."/>
            <person name="Adriaenssens E.M."/>
            <person name="Foster-Nyarko E."/>
            <person name="Jarju S."/>
            <person name="Secka A."/>
            <person name="Antonio M."/>
            <person name="Oren A."/>
            <person name="Chaudhuri R."/>
            <person name="La Ragione R.M."/>
            <person name="Hildebrand F."/>
            <person name="Pallen M.J."/>
        </authorList>
    </citation>
    <scope>NUCLEOTIDE SEQUENCE [LARGE SCALE GENOMIC DNA]</scope>
    <source>
        <strain evidence="2 3">N37</strain>
    </source>
</reference>
<organism evidence="2 3">
    <name type="scientific">Clostridium faecium</name>
    <dbReference type="NCBI Taxonomy" id="2762223"/>
    <lineage>
        <taxon>Bacteria</taxon>
        <taxon>Bacillati</taxon>
        <taxon>Bacillota</taxon>
        <taxon>Clostridia</taxon>
        <taxon>Eubacteriales</taxon>
        <taxon>Clostridiaceae</taxon>
        <taxon>Clostridium</taxon>
    </lineage>
</organism>
<dbReference type="Gene3D" id="3.30.420.40">
    <property type="match status" value="1"/>
</dbReference>
<dbReference type="InterPro" id="IPR043129">
    <property type="entry name" value="ATPase_NBD"/>
</dbReference>
<proteinExistence type="predicted"/>
<feature type="non-terminal residue" evidence="2">
    <location>
        <position position="227"/>
    </location>
</feature>
<name>A0ABR8YMM9_9CLOT</name>
<feature type="domain" description="Actin-like protein N-terminal" evidence="1">
    <location>
        <begin position="17"/>
        <end position="201"/>
    </location>
</feature>
<dbReference type="CDD" id="cd24023">
    <property type="entry name" value="ASKHA_NBD_ParM_Alp7A-like"/>
    <property type="match status" value="1"/>
</dbReference>
<dbReference type="InterPro" id="IPR040607">
    <property type="entry name" value="ALP_N"/>
</dbReference>
<evidence type="ECO:0000313" key="3">
    <source>
        <dbReference type="Proteomes" id="UP000627166"/>
    </source>
</evidence>
<dbReference type="EMBL" id="JACSQB010000001">
    <property type="protein sequence ID" value="MBD8045441.1"/>
    <property type="molecule type" value="Genomic_DNA"/>
</dbReference>